<name>A0A0C2ZTN5_9AGAM</name>
<accession>A0A0C2ZTN5</accession>
<reference evidence="1 2" key="1">
    <citation type="submission" date="2014-04" db="EMBL/GenBank/DDBJ databases">
        <authorList>
            <consortium name="DOE Joint Genome Institute"/>
            <person name="Kuo A."/>
            <person name="Kohler A."/>
            <person name="Nagy L.G."/>
            <person name="Floudas D."/>
            <person name="Copeland A."/>
            <person name="Barry K.W."/>
            <person name="Cichocki N."/>
            <person name="Veneault-Fourrey C."/>
            <person name="LaButti K."/>
            <person name="Lindquist E.A."/>
            <person name="Lipzen A."/>
            <person name="Lundell T."/>
            <person name="Morin E."/>
            <person name="Murat C."/>
            <person name="Sun H."/>
            <person name="Tunlid A."/>
            <person name="Henrissat B."/>
            <person name="Grigoriev I.V."/>
            <person name="Hibbett D.S."/>
            <person name="Martin F."/>
            <person name="Nordberg H.P."/>
            <person name="Cantor M.N."/>
            <person name="Hua S.X."/>
        </authorList>
    </citation>
    <scope>NUCLEOTIDE SEQUENCE [LARGE SCALE GENOMIC DNA]</scope>
    <source>
        <strain evidence="1 2">Foug A</strain>
    </source>
</reference>
<protein>
    <submittedName>
        <fullName evidence="1">Uncharacterized protein</fullName>
    </submittedName>
</protein>
<evidence type="ECO:0000313" key="2">
    <source>
        <dbReference type="Proteomes" id="UP000053989"/>
    </source>
</evidence>
<dbReference type="AlphaFoldDB" id="A0A0C2ZTN5"/>
<reference evidence="2" key="2">
    <citation type="submission" date="2015-01" db="EMBL/GenBank/DDBJ databases">
        <title>Evolutionary Origins and Diversification of the Mycorrhizal Mutualists.</title>
        <authorList>
            <consortium name="DOE Joint Genome Institute"/>
            <consortium name="Mycorrhizal Genomics Consortium"/>
            <person name="Kohler A."/>
            <person name="Kuo A."/>
            <person name="Nagy L.G."/>
            <person name="Floudas D."/>
            <person name="Copeland A."/>
            <person name="Barry K.W."/>
            <person name="Cichocki N."/>
            <person name="Veneault-Fourrey C."/>
            <person name="LaButti K."/>
            <person name="Lindquist E.A."/>
            <person name="Lipzen A."/>
            <person name="Lundell T."/>
            <person name="Morin E."/>
            <person name="Murat C."/>
            <person name="Riley R."/>
            <person name="Ohm R."/>
            <person name="Sun H."/>
            <person name="Tunlid A."/>
            <person name="Henrissat B."/>
            <person name="Grigoriev I.V."/>
            <person name="Hibbett D.S."/>
            <person name="Martin F."/>
        </authorList>
    </citation>
    <scope>NUCLEOTIDE SEQUENCE [LARGE SCALE GENOMIC DNA]</scope>
    <source>
        <strain evidence="2">Foug A</strain>
    </source>
</reference>
<gene>
    <name evidence="1" type="ORF">SCLCIDRAFT_599009</name>
</gene>
<proteinExistence type="predicted"/>
<dbReference type="HOGENOM" id="CLU_1390966_0_0_1"/>
<organism evidence="1 2">
    <name type="scientific">Scleroderma citrinum Foug A</name>
    <dbReference type="NCBI Taxonomy" id="1036808"/>
    <lineage>
        <taxon>Eukaryota</taxon>
        <taxon>Fungi</taxon>
        <taxon>Dikarya</taxon>
        <taxon>Basidiomycota</taxon>
        <taxon>Agaricomycotina</taxon>
        <taxon>Agaricomycetes</taxon>
        <taxon>Agaricomycetidae</taxon>
        <taxon>Boletales</taxon>
        <taxon>Sclerodermatineae</taxon>
        <taxon>Sclerodermataceae</taxon>
        <taxon>Scleroderma</taxon>
    </lineage>
</organism>
<evidence type="ECO:0000313" key="1">
    <source>
        <dbReference type="EMBL" id="KIM64878.1"/>
    </source>
</evidence>
<dbReference type="InParanoid" id="A0A0C2ZTN5"/>
<sequence length="196" mass="21594">MGHQCTTALHSFSPSGTIPFLCLRWVRCSGSNPHCFSISTAHRSATSTLRASLHRQALARGLCPVISELLRPRTQLRTYRLSVPCGEHHRIGFDASHGGYYLYILANVSVFRLRRRVGTPSTSYIRHQAYLAFRIALGGSASIASCCCIQGRWLISSARLTFLGAILILLRRCLGPKTPLQHFEVLPGGRAALAHI</sequence>
<dbReference type="OrthoDB" id="2685413at2759"/>
<dbReference type="Proteomes" id="UP000053989">
    <property type="component" value="Unassembled WGS sequence"/>
</dbReference>
<keyword evidence="2" id="KW-1185">Reference proteome</keyword>
<dbReference type="EMBL" id="KN822026">
    <property type="protein sequence ID" value="KIM64878.1"/>
    <property type="molecule type" value="Genomic_DNA"/>
</dbReference>